<feature type="binding site" evidence="12">
    <location>
        <position position="54"/>
    </location>
    <ligand>
        <name>substrate</name>
    </ligand>
</feature>
<dbReference type="AlphaFoldDB" id="A0A532URL8"/>
<dbReference type="InterPro" id="IPR001341">
    <property type="entry name" value="Asp_kinase"/>
</dbReference>
<gene>
    <name evidence="16" type="ORF">CEE37_13805</name>
</gene>
<dbReference type="UniPathway" id="UPA00051">
    <property type="reaction ID" value="UER00462"/>
</dbReference>
<feature type="binding site" evidence="12">
    <location>
        <position position="187"/>
    </location>
    <ligand>
        <name>ATP</name>
        <dbReference type="ChEBI" id="CHEBI:30616"/>
    </ligand>
</feature>
<evidence type="ECO:0000256" key="2">
    <source>
        <dbReference type="ARBA" id="ARBA00004986"/>
    </source>
</evidence>
<comment type="pathway">
    <text evidence="1 14">Amino-acid biosynthesis; L-lysine biosynthesis via DAP pathway; (S)-tetrahydrodipicolinate from L-aspartate: step 1/4.</text>
</comment>
<dbReference type="EMBL" id="NJBN01000012">
    <property type="protein sequence ID" value="TKJ37584.1"/>
    <property type="molecule type" value="Genomic_DNA"/>
</dbReference>
<evidence type="ECO:0000259" key="15">
    <source>
        <dbReference type="Pfam" id="PF00696"/>
    </source>
</evidence>
<evidence type="ECO:0000256" key="12">
    <source>
        <dbReference type="PIRSR" id="PIRSR000726-1"/>
    </source>
</evidence>
<evidence type="ECO:0000256" key="5">
    <source>
        <dbReference type="ARBA" id="ARBA00022605"/>
    </source>
</evidence>
<dbReference type="GO" id="GO:0004072">
    <property type="term" value="F:aspartate kinase activity"/>
    <property type="evidence" value="ECO:0007669"/>
    <property type="project" value="UniProtKB-EC"/>
</dbReference>
<keyword evidence="8 13" id="KW-0418">Kinase</keyword>
<evidence type="ECO:0000256" key="13">
    <source>
        <dbReference type="RuleBase" id="RU003448"/>
    </source>
</evidence>
<dbReference type="GO" id="GO:0009088">
    <property type="term" value="P:threonine biosynthetic process"/>
    <property type="evidence" value="ECO:0007669"/>
    <property type="project" value="UniProtKB-UniPathway"/>
</dbReference>
<evidence type="ECO:0000256" key="1">
    <source>
        <dbReference type="ARBA" id="ARBA00004766"/>
    </source>
</evidence>
<feature type="binding site" evidence="12">
    <location>
        <position position="192"/>
    </location>
    <ligand>
        <name>ATP</name>
        <dbReference type="ChEBI" id="CHEBI:30616"/>
    </ligand>
</feature>
<evidence type="ECO:0000313" key="17">
    <source>
        <dbReference type="Proteomes" id="UP000319619"/>
    </source>
</evidence>
<comment type="pathway">
    <text evidence="3 14">Amino-acid biosynthesis; L-threonine biosynthesis; L-threonine from L-aspartate: step 1/5.</text>
</comment>
<organism evidence="16 17">
    <name type="scientific">candidate division LCP-89 bacterium B3_LCP</name>
    <dbReference type="NCBI Taxonomy" id="2012998"/>
    <lineage>
        <taxon>Bacteria</taxon>
        <taxon>Pseudomonadati</taxon>
        <taxon>Bacteria division LCP-89</taxon>
    </lineage>
</organism>
<protein>
    <recommendedName>
        <fullName evidence="13">Aspartokinase</fullName>
        <ecNumber evidence="13">2.7.2.4</ecNumber>
    </recommendedName>
</protein>
<sequence>MNTISNKLPIIVLKYGGSSIATTDNLVAVARQVIRCKASGEDPVVVVSAMGETTDHFLTMVDQITDHPGARELDMLLSVGERISIALLAMAINSEGPYEAVSLTGSQVGIITDTNHTRARIVEIRCARIHQVLEKGQIPIVAGFQGVSVEKEITTLGRGGSDTTAVALAASLGAVQCRILKDVDGVYTADPREVPNARIINQVDYTEMLEFSATGSKVIAADAVTLARQHNVDIGVGRTDTGAVGTIITSGDFTKGGVRGLNALRDLGAIKLGRQSDLSSSLSDLHAEGVIIRSLHSESTRPVILIDKKYVEPGGVYTDTLLSTEWGSRAYLYRRTFGRISAIGSGLEPGGKYFARLQAIIEENKITPRWYCCSSVRVSFCIIDSRVNELLYRLHHGLIES</sequence>
<dbReference type="UniPathway" id="UPA00050">
    <property type="reaction ID" value="UER00461"/>
</dbReference>
<dbReference type="InterPro" id="IPR001048">
    <property type="entry name" value="Asp/Glu/Uridylate_kinase"/>
</dbReference>
<evidence type="ECO:0000256" key="8">
    <source>
        <dbReference type="ARBA" id="ARBA00022777"/>
    </source>
</evidence>
<evidence type="ECO:0000256" key="3">
    <source>
        <dbReference type="ARBA" id="ARBA00005139"/>
    </source>
</evidence>
<dbReference type="PANTHER" id="PTHR21499:SF3">
    <property type="entry name" value="ASPARTOKINASE"/>
    <property type="match status" value="1"/>
</dbReference>
<name>A0A532URL8_UNCL8</name>
<dbReference type="NCBIfam" id="TIGR00657">
    <property type="entry name" value="asp_kinases"/>
    <property type="match status" value="1"/>
</dbReference>
<evidence type="ECO:0000256" key="10">
    <source>
        <dbReference type="ARBA" id="ARBA00023154"/>
    </source>
</evidence>
<comment type="pathway">
    <text evidence="2 14">Amino-acid biosynthesis; L-methionine biosynthesis via de novo pathway; L-homoserine from L-aspartate: step 1/3.</text>
</comment>
<evidence type="ECO:0000313" key="16">
    <source>
        <dbReference type="EMBL" id="TKJ37584.1"/>
    </source>
</evidence>
<accession>A0A532URL8</accession>
<dbReference type="InterPro" id="IPR036393">
    <property type="entry name" value="AceGlu_kinase-like_sf"/>
</dbReference>
<dbReference type="EC" id="2.7.2.4" evidence="13"/>
<evidence type="ECO:0000256" key="14">
    <source>
        <dbReference type="RuleBase" id="RU004249"/>
    </source>
</evidence>
<keyword evidence="10" id="KW-0457">Lysine biosynthesis</keyword>
<feature type="binding site" evidence="12">
    <location>
        <begin position="14"/>
        <end position="17"/>
    </location>
    <ligand>
        <name>ATP</name>
        <dbReference type="ChEBI" id="CHEBI:30616"/>
    </ligand>
</feature>
<keyword evidence="9 12" id="KW-0067">ATP-binding</keyword>
<dbReference type="GO" id="GO:0009090">
    <property type="term" value="P:homoserine biosynthetic process"/>
    <property type="evidence" value="ECO:0007669"/>
    <property type="project" value="TreeGrafter"/>
</dbReference>
<dbReference type="PANTHER" id="PTHR21499">
    <property type="entry name" value="ASPARTATE KINASE"/>
    <property type="match status" value="1"/>
</dbReference>
<dbReference type="Pfam" id="PF00696">
    <property type="entry name" value="AA_kinase"/>
    <property type="match status" value="1"/>
</dbReference>
<evidence type="ECO:0000256" key="4">
    <source>
        <dbReference type="ARBA" id="ARBA00010122"/>
    </source>
</evidence>
<evidence type="ECO:0000256" key="7">
    <source>
        <dbReference type="ARBA" id="ARBA00022741"/>
    </source>
</evidence>
<keyword evidence="7 12" id="KW-0547">Nucleotide-binding</keyword>
<feature type="domain" description="Aspartate/glutamate/uridylate kinase" evidence="15">
    <location>
        <begin position="10"/>
        <end position="233"/>
    </location>
</feature>
<evidence type="ECO:0000256" key="9">
    <source>
        <dbReference type="ARBA" id="ARBA00022840"/>
    </source>
</evidence>
<dbReference type="Proteomes" id="UP000319619">
    <property type="component" value="Unassembled WGS sequence"/>
</dbReference>
<feature type="binding site" evidence="12">
    <location>
        <position position="81"/>
    </location>
    <ligand>
        <name>substrate</name>
    </ligand>
</feature>
<keyword evidence="6 13" id="KW-0808">Transferase</keyword>
<dbReference type="PROSITE" id="PS00324">
    <property type="entry name" value="ASPARTOKINASE"/>
    <property type="match status" value="1"/>
</dbReference>
<evidence type="ECO:0000256" key="11">
    <source>
        <dbReference type="ARBA" id="ARBA00047872"/>
    </source>
</evidence>
<dbReference type="GO" id="GO:0005524">
    <property type="term" value="F:ATP binding"/>
    <property type="evidence" value="ECO:0007669"/>
    <property type="project" value="UniProtKB-KW"/>
</dbReference>
<dbReference type="SUPFAM" id="SSF53633">
    <property type="entry name" value="Carbamate kinase-like"/>
    <property type="match status" value="1"/>
</dbReference>
<evidence type="ECO:0000256" key="6">
    <source>
        <dbReference type="ARBA" id="ARBA00022679"/>
    </source>
</evidence>
<keyword evidence="5 14" id="KW-0028">Amino-acid biosynthesis</keyword>
<reference evidence="16 17" key="1">
    <citation type="submission" date="2017-06" db="EMBL/GenBank/DDBJ databases">
        <title>Novel microbial phyla capable of carbon fixation and sulfur reduction in deep-sea sediments.</title>
        <authorList>
            <person name="Huang J."/>
            <person name="Baker B."/>
            <person name="Wang Y."/>
        </authorList>
    </citation>
    <scope>NUCLEOTIDE SEQUENCE [LARGE SCALE GENOMIC DNA]</scope>
    <source>
        <strain evidence="16">B3_LCP</strain>
    </source>
</reference>
<dbReference type="GO" id="GO:0009089">
    <property type="term" value="P:lysine biosynthetic process via diaminopimelate"/>
    <property type="evidence" value="ECO:0007669"/>
    <property type="project" value="UniProtKB-UniPathway"/>
</dbReference>
<dbReference type="CDD" id="cd04246">
    <property type="entry name" value="AAK_AK-DapG-like"/>
    <property type="match status" value="1"/>
</dbReference>
<feature type="binding site" evidence="12">
    <location>
        <begin position="217"/>
        <end position="218"/>
    </location>
    <ligand>
        <name>ATP</name>
        <dbReference type="ChEBI" id="CHEBI:30616"/>
    </ligand>
</feature>
<comment type="caution">
    <text evidence="16">The sequence shown here is derived from an EMBL/GenBank/DDBJ whole genome shotgun (WGS) entry which is preliminary data.</text>
</comment>
<dbReference type="Gene3D" id="3.40.1160.10">
    <property type="entry name" value="Acetylglutamate kinase-like"/>
    <property type="match status" value="1"/>
</dbReference>
<dbReference type="InterPro" id="IPR018042">
    <property type="entry name" value="Aspartate_kinase_CS"/>
</dbReference>
<proteinExistence type="inferred from homology"/>
<dbReference type="GO" id="GO:0005829">
    <property type="term" value="C:cytosol"/>
    <property type="evidence" value="ECO:0007669"/>
    <property type="project" value="TreeGrafter"/>
</dbReference>
<comment type="catalytic activity">
    <reaction evidence="11 13">
        <text>L-aspartate + ATP = 4-phospho-L-aspartate + ADP</text>
        <dbReference type="Rhea" id="RHEA:23776"/>
        <dbReference type="ChEBI" id="CHEBI:29991"/>
        <dbReference type="ChEBI" id="CHEBI:30616"/>
        <dbReference type="ChEBI" id="CHEBI:57535"/>
        <dbReference type="ChEBI" id="CHEBI:456216"/>
        <dbReference type="EC" id="2.7.2.4"/>
    </reaction>
</comment>
<dbReference type="UniPathway" id="UPA00034">
    <property type="reaction ID" value="UER00015"/>
</dbReference>
<comment type="similarity">
    <text evidence="4 13">Belongs to the aspartokinase family.</text>
</comment>